<dbReference type="PROSITE" id="PS50043">
    <property type="entry name" value="HTH_LUXR_2"/>
    <property type="match status" value="1"/>
</dbReference>
<dbReference type="EMBL" id="WPHU01000012">
    <property type="protein sequence ID" value="MVA59049.1"/>
    <property type="molecule type" value="Genomic_DNA"/>
</dbReference>
<dbReference type="InterPro" id="IPR005143">
    <property type="entry name" value="TF_LuxR_autoind-bd_dom"/>
</dbReference>
<evidence type="ECO:0000256" key="3">
    <source>
        <dbReference type="ARBA" id="ARBA00023163"/>
    </source>
</evidence>
<dbReference type="Proteomes" id="UP000175993">
    <property type="component" value="Unassembled WGS sequence"/>
</dbReference>
<name>A0A7K1RY48_AGRVI</name>
<dbReference type="SUPFAM" id="SSF75516">
    <property type="entry name" value="Pheromone-binding domain of LuxR-like quorum-sensing transcription factors"/>
    <property type="match status" value="1"/>
</dbReference>
<keyword evidence="3" id="KW-0804">Transcription</keyword>
<accession>A0A7K1RY48</accession>
<evidence type="ECO:0000313" key="5">
    <source>
        <dbReference type="EMBL" id="MUP07643.1"/>
    </source>
</evidence>
<keyword evidence="2" id="KW-0238">DNA-binding</keyword>
<keyword evidence="1" id="KW-0805">Transcription regulation</keyword>
<dbReference type="SMART" id="SM00421">
    <property type="entry name" value="HTH_LUXR"/>
    <property type="match status" value="1"/>
</dbReference>
<dbReference type="Proteomes" id="UP000440716">
    <property type="component" value="Unassembled WGS sequence"/>
</dbReference>
<dbReference type="GO" id="GO:0006355">
    <property type="term" value="P:regulation of DNA-templated transcription"/>
    <property type="evidence" value="ECO:0007669"/>
    <property type="project" value="InterPro"/>
</dbReference>
<dbReference type="PANTHER" id="PTHR44688:SF16">
    <property type="entry name" value="DNA-BINDING TRANSCRIPTIONAL ACTIVATOR DEVR_DOSR"/>
    <property type="match status" value="1"/>
</dbReference>
<dbReference type="InterPro" id="IPR036388">
    <property type="entry name" value="WH-like_DNA-bd_sf"/>
</dbReference>
<reference evidence="6 8" key="2">
    <citation type="submission" date="2019-12" db="EMBL/GenBank/DDBJ databases">
        <title>Whole-genome sequencing of Allorhizobium vitis.</title>
        <authorList>
            <person name="Gan H.M."/>
            <person name="Szegedi E."/>
            <person name="Burr T."/>
            <person name="Savka M.A."/>
        </authorList>
    </citation>
    <scope>NUCLEOTIDE SEQUENCE [LARGE SCALE GENOMIC DNA]</scope>
    <source>
        <strain evidence="6 8">CG415</strain>
    </source>
</reference>
<dbReference type="Pfam" id="PF03472">
    <property type="entry name" value="Autoind_bind"/>
    <property type="match status" value="1"/>
</dbReference>
<dbReference type="Gene3D" id="3.30.450.80">
    <property type="entry name" value="Transcription factor LuxR-like, autoinducer-binding domain"/>
    <property type="match status" value="1"/>
</dbReference>
<dbReference type="SUPFAM" id="SSF46894">
    <property type="entry name" value="C-terminal effector domain of the bipartite response regulators"/>
    <property type="match status" value="1"/>
</dbReference>
<evidence type="ECO:0000313" key="8">
    <source>
        <dbReference type="Proteomes" id="UP000440716"/>
    </source>
</evidence>
<dbReference type="GO" id="GO:0003677">
    <property type="term" value="F:DNA binding"/>
    <property type="evidence" value="ECO:0007669"/>
    <property type="project" value="UniProtKB-KW"/>
</dbReference>
<dbReference type="Gene3D" id="1.10.10.10">
    <property type="entry name" value="Winged helix-like DNA-binding domain superfamily/Winged helix DNA-binding domain"/>
    <property type="match status" value="1"/>
</dbReference>
<evidence type="ECO:0000259" key="4">
    <source>
        <dbReference type="PROSITE" id="PS50043"/>
    </source>
</evidence>
<evidence type="ECO:0000313" key="6">
    <source>
        <dbReference type="EMBL" id="MVA59049.1"/>
    </source>
</evidence>
<comment type="caution">
    <text evidence="6">The sequence shown here is derived from an EMBL/GenBank/DDBJ whole genome shotgun (WGS) entry which is preliminary data.</text>
</comment>
<dbReference type="PRINTS" id="PR00038">
    <property type="entry name" value="HTHLUXR"/>
</dbReference>
<feature type="domain" description="HTH luxR-type" evidence="4">
    <location>
        <begin position="221"/>
        <end position="286"/>
    </location>
</feature>
<dbReference type="InterPro" id="IPR036693">
    <property type="entry name" value="TF_LuxR_autoind-bd_dom_sf"/>
</dbReference>
<dbReference type="EMBL" id="MBEV02000017">
    <property type="protein sequence ID" value="MUP07643.1"/>
    <property type="molecule type" value="Genomic_DNA"/>
</dbReference>
<dbReference type="InterPro" id="IPR016032">
    <property type="entry name" value="Sig_transdc_resp-reg_C-effctor"/>
</dbReference>
<organism evidence="6 8">
    <name type="scientific">Agrobacterium vitis</name>
    <name type="common">Rhizobium vitis</name>
    <dbReference type="NCBI Taxonomy" id="373"/>
    <lineage>
        <taxon>Bacteria</taxon>
        <taxon>Pseudomonadati</taxon>
        <taxon>Pseudomonadota</taxon>
        <taxon>Alphaproteobacteria</taxon>
        <taxon>Hyphomicrobiales</taxon>
        <taxon>Rhizobiaceae</taxon>
        <taxon>Rhizobium/Agrobacterium group</taxon>
        <taxon>Agrobacterium</taxon>
    </lineage>
</organism>
<reference evidence="5 7" key="1">
    <citation type="submission" date="2019-11" db="EMBL/GenBank/DDBJ databases">
        <title>Whole-genome sequencing of Allorhizobium vitis.</title>
        <authorList>
            <person name="Gan H.M."/>
            <person name="Savka M.A."/>
        </authorList>
    </citation>
    <scope>NUCLEOTIDE SEQUENCE [LARGE SCALE GENOMIC DNA]</scope>
    <source>
        <strain evidence="5 7">AB4</strain>
    </source>
</reference>
<evidence type="ECO:0000256" key="2">
    <source>
        <dbReference type="ARBA" id="ARBA00023125"/>
    </source>
</evidence>
<protein>
    <submittedName>
        <fullName evidence="6">LuxR family transcriptional regulator</fullName>
    </submittedName>
</protein>
<dbReference type="AlphaFoldDB" id="A0A7K1RY48"/>
<evidence type="ECO:0000256" key="1">
    <source>
        <dbReference type="ARBA" id="ARBA00023015"/>
    </source>
</evidence>
<sequence length="290" mass="32306">MPILAGKLRLNRESNQVTAQSHQVLHRCRTPLADHSISEADCQAAVLRKRILTGPLADFSDVKERLAKAGAVTDALHLIQSVYRVDFITYHLASTVIGDFDAPFVRTTYPDAWVSTYLLKGYVTIDPAAREGFLRQLPFDWRELDVTPEMQVFLEDAIRHGIGRFGFSIPISDKAGRRAILSLNSDATAEDWEVLVSAHRSEWVDLAYLVHQMAVFELHGASDPIPVLSPRERECLYWSALGKDYKDIALILGLSHHTTRGYIKSARTKLGCATISAAATLALKLRVITI</sequence>
<gene>
    <name evidence="5" type="ORF">BBI04_022900</name>
    <name evidence="6" type="ORF">GOZ88_23350</name>
</gene>
<proteinExistence type="predicted"/>
<dbReference type="InterPro" id="IPR000792">
    <property type="entry name" value="Tscrpt_reg_LuxR_C"/>
</dbReference>
<dbReference type="CDD" id="cd06170">
    <property type="entry name" value="LuxR_C_like"/>
    <property type="match status" value="1"/>
</dbReference>
<dbReference type="Pfam" id="PF00196">
    <property type="entry name" value="GerE"/>
    <property type="match status" value="1"/>
</dbReference>
<dbReference type="PANTHER" id="PTHR44688">
    <property type="entry name" value="DNA-BINDING TRANSCRIPTIONAL ACTIVATOR DEVR_DOSR"/>
    <property type="match status" value="1"/>
</dbReference>
<evidence type="ECO:0000313" key="7">
    <source>
        <dbReference type="Proteomes" id="UP000175993"/>
    </source>
</evidence>
<dbReference type="OrthoDB" id="9803630at2"/>